<name>A0A917EXU9_HALAA</name>
<evidence type="ECO:0000313" key="2">
    <source>
        <dbReference type="EMBL" id="GGF22278.1"/>
    </source>
</evidence>
<dbReference type="RefSeq" id="WP_188377471.1">
    <property type="nucleotide sequence ID" value="NZ_BMEL01000002.1"/>
</dbReference>
<keyword evidence="1" id="KW-0175">Coiled coil</keyword>
<dbReference type="EMBL" id="BMEL01000002">
    <property type="protein sequence ID" value="GGF22278.1"/>
    <property type="molecule type" value="Genomic_DNA"/>
</dbReference>
<dbReference type="PIRSF" id="PIRSF010372">
    <property type="entry name" value="PaiB"/>
    <property type="match status" value="1"/>
</dbReference>
<protein>
    <submittedName>
        <fullName evidence="2">Protease synthase and sporulation protein PAI 2</fullName>
    </submittedName>
</protein>
<dbReference type="SUPFAM" id="SSF50475">
    <property type="entry name" value="FMN-binding split barrel"/>
    <property type="match status" value="1"/>
</dbReference>
<gene>
    <name evidence="2" type="primary">paiB</name>
    <name evidence="2" type="ORF">GCM10010954_21380</name>
</gene>
<dbReference type="InterPro" id="IPR007396">
    <property type="entry name" value="TR_PAI2-type"/>
</dbReference>
<keyword evidence="2" id="KW-0645">Protease</keyword>
<dbReference type="Proteomes" id="UP000660110">
    <property type="component" value="Unassembled WGS sequence"/>
</dbReference>
<dbReference type="GO" id="GO:0006508">
    <property type="term" value="P:proteolysis"/>
    <property type="evidence" value="ECO:0007669"/>
    <property type="project" value="UniProtKB-KW"/>
</dbReference>
<proteinExistence type="predicted"/>
<keyword evidence="2" id="KW-0378">Hydrolase</keyword>
<dbReference type="PANTHER" id="PTHR35802:SF1">
    <property type="entry name" value="PROTEASE SYNTHASE AND SPORULATION PROTEIN PAI 2"/>
    <property type="match status" value="1"/>
</dbReference>
<feature type="coiled-coil region" evidence="1">
    <location>
        <begin position="171"/>
        <end position="198"/>
    </location>
</feature>
<accession>A0A917EXU9</accession>
<organism evidence="2 3">
    <name type="scientific">Halobacillus andaensis</name>
    <dbReference type="NCBI Taxonomy" id="1176239"/>
    <lineage>
        <taxon>Bacteria</taxon>
        <taxon>Bacillati</taxon>
        <taxon>Bacillota</taxon>
        <taxon>Bacilli</taxon>
        <taxon>Bacillales</taxon>
        <taxon>Bacillaceae</taxon>
        <taxon>Halobacillus</taxon>
    </lineage>
</organism>
<evidence type="ECO:0000313" key="3">
    <source>
        <dbReference type="Proteomes" id="UP000660110"/>
    </source>
</evidence>
<dbReference type="AlphaFoldDB" id="A0A917EXU9"/>
<reference evidence="2" key="1">
    <citation type="journal article" date="2014" name="Int. J. Syst. Evol. Microbiol.">
        <title>Complete genome sequence of Corynebacterium casei LMG S-19264T (=DSM 44701T), isolated from a smear-ripened cheese.</title>
        <authorList>
            <consortium name="US DOE Joint Genome Institute (JGI-PGF)"/>
            <person name="Walter F."/>
            <person name="Albersmeier A."/>
            <person name="Kalinowski J."/>
            <person name="Ruckert C."/>
        </authorList>
    </citation>
    <scope>NUCLEOTIDE SEQUENCE</scope>
    <source>
        <strain evidence="2">CGMCC 1.12153</strain>
    </source>
</reference>
<dbReference type="Gene3D" id="2.30.110.10">
    <property type="entry name" value="Electron Transport, Fmn-binding Protein, Chain A"/>
    <property type="match status" value="1"/>
</dbReference>
<reference evidence="2" key="2">
    <citation type="submission" date="2020-09" db="EMBL/GenBank/DDBJ databases">
        <authorList>
            <person name="Sun Q."/>
            <person name="Zhou Y."/>
        </authorList>
    </citation>
    <scope>NUCLEOTIDE SEQUENCE</scope>
    <source>
        <strain evidence="2">CGMCC 1.12153</strain>
    </source>
</reference>
<dbReference type="PANTHER" id="PTHR35802">
    <property type="entry name" value="PROTEASE SYNTHASE AND SPORULATION PROTEIN PAI 2"/>
    <property type="match status" value="1"/>
</dbReference>
<keyword evidence="3" id="KW-1185">Reference proteome</keyword>
<evidence type="ECO:0000256" key="1">
    <source>
        <dbReference type="SAM" id="Coils"/>
    </source>
</evidence>
<comment type="caution">
    <text evidence="2">The sequence shown here is derived from an EMBL/GenBank/DDBJ whole genome shotgun (WGS) entry which is preliminary data.</text>
</comment>
<dbReference type="GO" id="GO:0008233">
    <property type="term" value="F:peptidase activity"/>
    <property type="evidence" value="ECO:0007669"/>
    <property type="project" value="UniProtKB-KW"/>
</dbReference>
<sequence>MYIPKHFKMNEDEVYEFIHANGFAILFSQHNGEPCATHLPLMLDESEHTLYGHFARANEQWKDAEFQQVLAVFQGPHCYISPSWYETEKAVPTWNYVSAHVYGKMELIEDSQTIYDSLHELVTKYENPDSTYDLNDLEPGFIEGMSKGITAFRVKITKIEAKAKLSQNHPVERQERVIKQLENSSQQGDRKIASLMKENLKK</sequence>
<dbReference type="InterPro" id="IPR012349">
    <property type="entry name" value="Split_barrel_FMN-bd"/>
</dbReference>
<dbReference type="Pfam" id="PF04299">
    <property type="entry name" value="FMN_bind_2"/>
    <property type="match status" value="1"/>
</dbReference>